<dbReference type="InterPro" id="IPR024496">
    <property type="entry name" value="Spore_germ_GerPE"/>
</dbReference>
<protein>
    <recommendedName>
        <fullName evidence="3">Spore germination protein GerPE</fullName>
    </recommendedName>
</protein>
<evidence type="ECO:0000313" key="2">
    <source>
        <dbReference type="Proteomes" id="UP000605259"/>
    </source>
</evidence>
<gene>
    <name evidence="1" type="ORF">GCM10007140_23150</name>
</gene>
<keyword evidence="2" id="KW-1185">Reference proteome</keyword>
<comment type="caution">
    <text evidence="1">The sequence shown here is derived from an EMBL/GenBank/DDBJ whole genome shotgun (WGS) entry which is preliminary data.</text>
</comment>
<dbReference type="Pfam" id="PF10970">
    <property type="entry name" value="GerPE"/>
    <property type="match status" value="1"/>
</dbReference>
<dbReference type="EMBL" id="BMFK01000001">
    <property type="protein sequence ID" value="GGE72617.1"/>
    <property type="molecule type" value="Genomic_DNA"/>
</dbReference>
<dbReference type="RefSeq" id="WP_188388494.1">
    <property type="nucleotide sequence ID" value="NZ_BMFK01000001.1"/>
</dbReference>
<accession>A0A917EQC8</accession>
<dbReference type="Proteomes" id="UP000605259">
    <property type="component" value="Unassembled WGS sequence"/>
</dbReference>
<name>A0A917EQC8_9BACI</name>
<evidence type="ECO:0008006" key="3">
    <source>
        <dbReference type="Google" id="ProtNLM"/>
    </source>
</evidence>
<reference evidence="1" key="1">
    <citation type="journal article" date="2014" name="Int. J. Syst. Evol. Microbiol.">
        <title>Complete genome sequence of Corynebacterium casei LMG S-19264T (=DSM 44701T), isolated from a smear-ripened cheese.</title>
        <authorList>
            <consortium name="US DOE Joint Genome Institute (JGI-PGF)"/>
            <person name="Walter F."/>
            <person name="Albersmeier A."/>
            <person name="Kalinowski J."/>
            <person name="Ruckert C."/>
        </authorList>
    </citation>
    <scope>NUCLEOTIDE SEQUENCE</scope>
    <source>
        <strain evidence="1">CGMCC 1.12698</strain>
    </source>
</reference>
<dbReference type="AlphaFoldDB" id="A0A917EQC8"/>
<sequence>MFKRTSLVDGVIVNSFAESSICQIGDSNEIVAYDAVFALQRRFASFNGNEGTAEHEAISQKEMPFPTYPDEVRMAVFHEKPFIHVHRVRILGVSSSSLLHVGSTNRVFLQAKIKHIREYDILPGETNKQMAELHDMFDGIVQQEKE</sequence>
<proteinExistence type="predicted"/>
<evidence type="ECO:0000313" key="1">
    <source>
        <dbReference type="EMBL" id="GGE72617.1"/>
    </source>
</evidence>
<reference evidence="1" key="2">
    <citation type="submission" date="2020-09" db="EMBL/GenBank/DDBJ databases">
        <authorList>
            <person name="Sun Q."/>
            <person name="Zhou Y."/>
        </authorList>
    </citation>
    <scope>NUCLEOTIDE SEQUENCE</scope>
    <source>
        <strain evidence="1">CGMCC 1.12698</strain>
    </source>
</reference>
<organism evidence="1 2">
    <name type="scientific">Priestia taiwanensis</name>
    <dbReference type="NCBI Taxonomy" id="1347902"/>
    <lineage>
        <taxon>Bacteria</taxon>
        <taxon>Bacillati</taxon>
        <taxon>Bacillota</taxon>
        <taxon>Bacilli</taxon>
        <taxon>Bacillales</taxon>
        <taxon>Bacillaceae</taxon>
        <taxon>Priestia</taxon>
    </lineage>
</organism>